<dbReference type="InterPro" id="IPR000792">
    <property type="entry name" value="Tscrpt_reg_LuxR_C"/>
</dbReference>
<keyword evidence="3" id="KW-0804">Transcription</keyword>
<evidence type="ECO:0000259" key="4">
    <source>
        <dbReference type="PROSITE" id="PS50043"/>
    </source>
</evidence>
<evidence type="ECO:0000313" key="7">
    <source>
        <dbReference type="Proteomes" id="UP000800981"/>
    </source>
</evidence>
<dbReference type="Gene3D" id="3.40.50.280">
    <property type="entry name" value="Cobalamin-binding domain"/>
    <property type="match status" value="1"/>
</dbReference>
<dbReference type="SUPFAM" id="SSF46894">
    <property type="entry name" value="C-terminal effector domain of the bipartite response regulators"/>
    <property type="match status" value="1"/>
</dbReference>
<evidence type="ECO:0000256" key="2">
    <source>
        <dbReference type="ARBA" id="ARBA00023125"/>
    </source>
</evidence>
<keyword evidence="7" id="KW-1185">Reference proteome</keyword>
<dbReference type="RefSeq" id="WP_166284750.1">
    <property type="nucleotide sequence ID" value="NZ_JAANNP010000127.1"/>
</dbReference>
<dbReference type="Pfam" id="PF02310">
    <property type="entry name" value="B12-binding"/>
    <property type="match status" value="1"/>
</dbReference>
<keyword evidence="2" id="KW-0238">DNA-binding</keyword>
<gene>
    <name evidence="6" type="ORF">G9H71_21155</name>
</gene>
<name>A0ABX0GZQ5_9ACTN</name>
<dbReference type="Proteomes" id="UP000800981">
    <property type="component" value="Unassembled WGS sequence"/>
</dbReference>
<organism evidence="6 7">
    <name type="scientific">Motilibacter deserti</name>
    <dbReference type="NCBI Taxonomy" id="2714956"/>
    <lineage>
        <taxon>Bacteria</taxon>
        <taxon>Bacillati</taxon>
        <taxon>Actinomycetota</taxon>
        <taxon>Actinomycetes</taxon>
        <taxon>Motilibacterales</taxon>
        <taxon>Motilibacteraceae</taxon>
        <taxon>Motilibacter</taxon>
    </lineage>
</organism>
<reference evidence="6 7" key="1">
    <citation type="submission" date="2020-03" db="EMBL/GenBank/DDBJ databases">
        <title>Two novel Motilibacter sp.</title>
        <authorList>
            <person name="Liu S."/>
        </authorList>
    </citation>
    <scope>NUCLEOTIDE SEQUENCE [LARGE SCALE GENOMIC DNA]</scope>
    <source>
        <strain evidence="6 7">E257</strain>
    </source>
</reference>
<dbReference type="InterPro" id="IPR036594">
    <property type="entry name" value="Meth_synthase_dom"/>
</dbReference>
<comment type="caution">
    <text evidence="6">The sequence shown here is derived from an EMBL/GenBank/DDBJ whole genome shotgun (WGS) entry which is preliminary data.</text>
</comment>
<dbReference type="SUPFAM" id="SSF52242">
    <property type="entry name" value="Cobalamin (vitamin B12)-binding domain"/>
    <property type="match status" value="1"/>
</dbReference>
<dbReference type="PROSITE" id="PS51332">
    <property type="entry name" value="B12_BINDING"/>
    <property type="match status" value="1"/>
</dbReference>
<feature type="domain" description="B12-binding" evidence="5">
    <location>
        <begin position="101"/>
        <end position="232"/>
    </location>
</feature>
<protein>
    <recommendedName>
        <fullName evidence="8">DNA-binding NarL/FixJ family response regulator</fullName>
    </recommendedName>
</protein>
<dbReference type="PANTHER" id="PTHR44688:SF16">
    <property type="entry name" value="DNA-BINDING TRANSCRIPTIONAL ACTIVATOR DEVR_DOSR"/>
    <property type="match status" value="1"/>
</dbReference>
<evidence type="ECO:0000313" key="6">
    <source>
        <dbReference type="EMBL" id="NHC16297.1"/>
    </source>
</evidence>
<accession>A0ABX0GZQ5</accession>
<dbReference type="Pfam" id="PF00196">
    <property type="entry name" value="GerE"/>
    <property type="match status" value="1"/>
</dbReference>
<dbReference type="InterPro" id="IPR006158">
    <property type="entry name" value="Cobalamin-bd"/>
</dbReference>
<keyword evidence="1" id="KW-0805">Transcription regulation</keyword>
<dbReference type="PROSITE" id="PS00622">
    <property type="entry name" value="HTH_LUXR_1"/>
    <property type="match status" value="1"/>
</dbReference>
<dbReference type="InterPro" id="IPR036388">
    <property type="entry name" value="WH-like_DNA-bd_sf"/>
</dbReference>
<dbReference type="InterPro" id="IPR036724">
    <property type="entry name" value="Cobalamin-bd_sf"/>
</dbReference>
<dbReference type="SMART" id="SM00421">
    <property type="entry name" value="HTH_LUXR"/>
    <property type="match status" value="1"/>
</dbReference>
<dbReference type="Gene3D" id="1.10.10.10">
    <property type="entry name" value="Winged helix-like DNA-binding domain superfamily/Winged helix DNA-binding domain"/>
    <property type="match status" value="1"/>
</dbReference>
<proteinExistence type="predicted"/>
<dbReference type="InterPro" id="IPR016032">
    <property type="entry name" value="Sig_transdc_resp-reg_C-effctor"/>
</dbReference>
<dbReference type="EMBL" id="JAANNP010000127">
    <property type="protein sequence ID" value="NHC16297.1"/>
    <property type="molecule type" value="Genomic_DNA"/>
</dbReference>
<evidence type="ECO:0008006" key="8">
    <source>
        <dbReference type="Google" id="ProtNLM"/>
    </source>
</evidence>
<dbReference type="PANTHER" id="PTHR44688">
    <property type="entry name" value="DNA-BINDING TRANSCRIPTIONAL ACTIVATOR DEVR_DOSR"/>
    <property type="match status" value="1"/>
</dbReference>
<dbReference type="PRINTS" id="PR00038">
    <property type="entry name" value="HTHLUXR"/>
</dbReference>
<evidence type="ECO:0000256" key="1">
    <source>
        <dbReference type="ARBA" id="ARBA00023015"/>
    </source>
</evidence>
<dbReference type="InterPro" id="IPR003759">
    <property type="entry name" value="Cbl-bd_cap"/>
</dbReference>
<dbReference type="PROSITE" id="PS50043">
    <property type="entry name" value="HTH_LUXR_2"/>
    <property type="match status" value="1"/>
</dbReference>
<dbReference type="Gene3D" id="1.10.1240.10">
    <property type="entry name" value="Methionine synthase domain"/>
    <property type="match status" value="1"/>
</dbReference>
<evidence type="ECO:0000259" key="5">
    <source>
        <dbReference type="PROSITE" id="PS51332"/>
    </source>
</evidence>
<dbReference type="Pfam" id="PF02607">
    <property type="entry name" value="B12-binding_2"/>
    <property type="match status" value="1"/>
</dbReference>
<evidence type="ECO:0000256" key="3">
    <source>
        <dbReference type="ARBA" id="ARBA00023163"/>
    </source>
</evidence>
<dbReference type="CDD" id="cd06170">
    <property type="entry name" value="LuxR_C_like"/>
    <property type="match status" value="1"/>
</dbReference>
<feature type="domain" description="HTH luxR-type" evidence="4">
    <location>
        <begin position="218"/>
        <end position="283"/>
    </location>
</feature>
<sequence>MPHRKRRGEDPLEQAARTALCDALLAGDEPQAEAAAILLLRRGRPLPSLYSGIVQPLLEDLGERWARGEATVAEEHRASTTVRELVVRLRALAPPTASSRDIRCVLLPATGETHLLGIAMLEHVLVDAGWRVDVLDPLPPDELAAYVRARGDVALVGLSASGRFDSRGLTRQISHIRAALPDVPVLLGGGAVSADPGLPARAGADGGARSLPDAVRVADQLTNPLTPRELDVLAGVSSGCSNNEIAAQMGIRASTVKSHLERVYTKTGSRDRAAAVATAMRRGWMH</sequence>